<dbReference type="PANTHER" id="PTHR22993">
    <property type="entry name" value="FORMAMIDOPYRIMIDINE-DNA GLYCOSYLASE"/>
    <property type="match status" value="1"/>
</dbReference>
<keyword evidence="12" id="KW-0456">Lyase</keyword>
<dbReference type="SMART" id="SM01232">
    <property type="entry name" value="H2TH"/>
    <property type="match status" value="1"/>
</dbReference>
<protein>
    <recommendedName>
        <fullName evidence="18">Endonuclease 8-like 2</fullName>
        <ecNumber evidence="2">4.2.99.18</ecNumber>
    </recommendedName>
    <alternativeName>
        <fullName evidence="20">DNA glycosylase/AP lyase Neil2</fullName>
    </alternativeName>
    <alternativeName>
        <fullName evidence="19">DNA-(apurinic or apyrimidinic site) lyase Neil2</fullName>
    </alternativeName>
    <alternativeName>
        <fullName evidence="22">Endonuclease VIII-like 2</fullName>
    </alternativeName>
    <alternativeName>
        <fullName evidence="21">Nei-like protein 2</fullName>
    </alternativeName>
</protein>
<organism evidence="24 25">
    <name type="scientific">Hymenochirus boettgeri</name>
    <name type="common">Congo dwarf clawed frog</name>
    <dbReference type="NCBI Taxonomy" id="247094"/>
    <lineage>
        <taxon>Eukaryota</taxon>
        <taxon>Metazoa</taxon>
        <taxon>Chordata</taxon>
        <taxon>Craniata</taxon>
        <taxon>Vertebrata</taxon>
        <taxon>Euteleostomi</taxon>
        <taxon>Amphibia</taxon>
        <taxon>Batrachia</taxon>
        <taxon>Anura</taxon>
        <taxon>Pipoidea</taxon>
        <taxon>Pipidae</taxon>
        <taxon>Pipinae</taxon>
        <taxon>Hymenochirus</taxon>
    </lineage>
</organism>
<evidence type="ECO:0000256" key="17">
    <source>
        <dbReference type="ARBA" id="ARBA00062783"/>
    </source>
</evidence>
<dbReference type="GO" id="GO:0005634">
    <property type="term" value="C:nucleus"/>
    <property type="evidence" value="ECO:0007669"/>
    <property type="project" value="UniProtKB-SubCell"/>
</dbReference>
<evidence type="ECO:0000256" key="10">
    <source>
        <dbReference type="ARBA" id="ARBA00023125"/>
    </source>
</evidence>
<keyword evidence="14" id="KW-0511">Multifunctional enzyme</keyword>
<dbReference type="GO" id="GO:0008270">
    <property type="term" value="F:zinc ion binding"/>
    <property type="evidence" value="ECO:0007669"/>
    <property type="project" value="UniProtKB-KW"/>
</dbReference>
<evidence type="ECO:0000256" key="5">
    <source>
        <dbReference type="ARBA" id="ARBA00022763"/>
    </source>
</evidence>
<evidence type="ECO:0000256" key="2">
    <source>
        <dbReference type="ARBA" id="ARBA00012720"/>
    </source>
</evidence>
<evidence type="ECO:0000256" key="20">
    <source>
        <dbReference type="ARBA" id="ARBA00081875"/>
    </source>
</evidence>
<dbReference type="Proteomes" id="UP000812440">
    <property type="component" value="Unassembled WGS sequence"/>
</dbReference>
<name>A0A8T2IC06_9PIPI</name>
<dbReference type="Pfam" id="PF06831">
    <property type="entry name" value="H2TH"/>
    <property type="match status" value="1"/>
</dbReference>
<keyword evidence="6" id="KW-0863">Zinc-finger</keyword>
<evidence type="ECO:0000256" key="3">
    <source>
        <dbReference type="ARBA" id="ARBA00022553"/>
    </source>
</evidence>
<feature type="non-terminal residue" evidence="24">
    <location>
        <position position="193"/>
    </location>
</feature>
<keyword evidence="4" id="KW-0479">Metal-binding</keyword>
<evidence type="ECO:0000256" key="7">
    <source>
        <dbReference type="ARBA" id="ARBA00022801"/>
    </source>
</evidence>
<keyword evidence="11" id="KW-0234">DNA repair</keyword>
<feature type="domain" description="Formamidopyrimidine-DNA glycosylase H2TH DNA-binding" evidence="23">
    <location>
        <begin position="29"/>
        <end position="105"/>
    </location>
</feature>
<accession>A0A8T2IC06</accession>
<dbReference type="FunFam" id="1.10.8.50:FF:000010">
    <property type="entry name" value="endonuclease 8-like 2"/>
    <property type="match status" value="1"/>
</dbReference>
<gene>
    <name evidence="24" type="ORF">GDO86_020379</name>
</gene>
<evidence type="ECO:0000256" key="4">
    <source>
        <dbReference type="ARBA" id="ARBA00022723"/>
    </source>
</evidence>
<evidence type="ECO:0000256" key="9">
    <source>
        <dbReference type="ARBA" id="ARBA00022990"/>
    </source>
</evidence>
<keyword evidence="15" id="KW-0326">Glycosidase</keyword>
<evidence type="ECO:0000259" key="23">
    <source>
        <dbReference type="SMART" id="SM01232"/>
    </source>
</evidence>
<reference evidence="24" key="1">
    <citation type="thesis" date="2020" institute="ProQuest LLC" country="789 East Eisenhower Parkway, Ann Arbor, MI, USA">
        <title>Comparative Genomics and Chromosome Evolution.</title>
        <authorList>
            <person name="Mudd A.B."/>
        </authorList>
    </citation>
    <scope>NUCLEOTIDE SEQUENCE</scope>
    <source>
        <strain evidence="24">Female2</strain>
        <tissue evidence="24">Blood</tissue>
    </source>
</reference>
<dbReference type="GO" id="GO:0019104">
    <property type="term" value="F:DNA N-glycosylase activity"/>
    <property type="evidence" value="ECO:0007669"/>
    <property type="project" value="TreeGrafter"/>
</dbReference>
<evidence type="ECO:0000256" key="11">
    <source>
        <dbReference type="ARBA" id="ARBA00023204"/>
    </source>
</evidence>
<dbReference type="PANTHER" id="PTHR22993:SF29">
    <property type="entry name" value="ENDONUCLEASE 8-LIKE 2"/>
    <property type="match status" value="1"/>
</dbReference>
<evidence type="ECO:0000256" key="21">
    <source>
        <dbReference type="ARBA" id="ARBA00082923"/>
    </source>
</evidence>
<comment type="subcellular location">
    <subcellularLocation>
        <location evidence="1">Nucleus</location>
    </subcellularLocation>
</comment>
<dbReference type="GO" id="GO:0003684">
    <property type="term" value="F:damaged DNA binding"/>
    <property type="evidence" value="ECO:0007669"/>
    <property type="project" value="InterPro"/>
</dbReference>
<dbReference type="EC" id="4.2.99.18" evidence="2"/>
<comment type="subunit">
    <text evidence="17">Binds EP300.</text>
</comment>
<keyword evidence="3" id="KW-0597">Phosphoprotein</keyword>
<evidence type="ECO:0000256" key="6">
    <source>
        <dbReference type="ARBA" id="ARBA00022771"/>
    </source>
</evidence>
<evidence type="ECO:0000256" key="14">
    <source>
        <dbReference type="ARBA" id="ARBA00023268"/>
    </source>
</evidence>
<proteinExistence type="predicted"/>
<dbReference type="SUPFAM" id="SSF46946">
    <property type="entry name" value="S13-like H2TH domain"/>
    <property type="match status" value="1"/>
</dbReference>
<evidence type="ECO:0000256" key="19">
    <source>
        <dbReference type="ARBA" id="ARBA00076845"/>
    </source>
</evidence>
<dbReference type="Gene3D" id="1.10.8.50">
    <property type="match status" value="1"/>
</dbReference>
<keyword evidence="25" id="KW-1185">Reference proteome</keyword>
<evidence type="ECO:0000256" key="13">
    <source>
        <dbReference type="ARBA" id="ARBA00023242"/>
    </source>
</evidence>
<dbReference type="AlphaFoldDB" id="A0A8T2IC06"/>
<keyword evidence="9" id="KW-0007">Acetylation</keyword>
<evidence type="ECO:0000313" key="24">
    <source>
        <dbReference type="EMBL" id="KAG8430565.1"/>
    </source>
</evidence>
<dbReference type="GO" id="GO:0006284">
    <property type="term" value="P:base-excision repair"/>
    <property type="evidence" value="ECO:0007669"/>
    <property type="project" value="InterPro"/>
</dbReference>
<keyword evidence="10" id="KW-0238">DNA-binding</keyword>
<keyword evidence="8" id="KW-0862">Zinc</keyword>
<sequence>RLVLNFNGGGFLVFYNCLMTWCSSPASDPTRDILSPEFDKEQAVRALSFPRPVSFTLMDQKNFSGLGNIIKNEILYLAQIHPLSIGSFLPLEKLRVLVDLALSFTSNWLSHKLKKKGLHYHIYMKEYCNKGHKVMKESLGPPFGLKRLSWYCLNCQPQVISDVADSLCTSQTSCLSAATEPLLSVPLVEDAES</sequence>
<evidence type="ECO:0000256" key="15">
    <source>
        <dbReference type="ARBA" id="ARBA00023295"/>
    </source>
</evidence>
<evidence type="ECO:0000256" key="8">
    <source>
        <dbReference type="ARBA" id="ARBA00022833"/>
    </source>
</evidence>
<keyword evidence="5" id="KW-0227">DNA damage</keyword>
<evidence type="ECO:0000313" key="25">
    <source>
        <dbReference type="Proteomes" id="UP000812440"/>
    </source>
</evidence>
<dbReference type="OrthoDB" id="444592at2759"/>
<comment type="function">
    <text evidence="16">Involved in base excision repair of DNA damaged by oxidation or by mutagenic agents. Has DNA glycosylase activity towards 5-hydroxyuracil and other oxidized derivatives of cytosine with a preference for mismatched double-stranded DNA (DNA bubbles). Has low or no DNA glycosylase activity towards thymine glycol, 2-hydroxyadenine, hypoxanthine and 8-oxoguanine. Has AP (apurinic/apyrimidinic) lyase activity and introduces nicks in the DNA strand. Cleaves the DNA backbone by beta-delta elimination to generate a single-strand break at the site of the removed base with both 3'- and 5'-phosphates.</text>
</comment>
<evidence type="ECO:0000256" key="1">
    <source>
        <dbReference type="ARBA" id="ARBA00004123"/>
    </source>
</evidence>
<evidence type="ECO:0000256" key="16">
    <source>
        <dbReference type="ARBA" id="ARBA00056755"/>
    </source>
</evidence>
<keyword evidence="13" id="KW-0539">Nucleus</keyword>
<evidence type="ECO:0000256" key="18">
    <source>
        <dbReference type="ARBA" id="ARBA00073167"/>
    </source>
</evidence>
<dbReference type="GO" id="GO:0140078">
    <property type="term" value="F:class I DNA-(apurinic or apyrimidinic site) endonuclease activity"/>
    <property type="evidence" value="ECO:0007669"/>
    <property type="project" value="UniProtKB-EC"/>
</dbReference>
<dbReference type="InterPro" id="IPR015886">
    <property type="entry name" value="H2TH_FPG"/>
</dbReference>
<dbReference type="EMBL" id="JAACNH010000840">
    <property type="protein sequence ID" value="KAG8430565.1"/>
    <property type="molecule type" value="Genomic_DNA"/>
</dbReference>
<comment type="caution">
    <text evidence="24">The sequence shown here is derived from an EMBL/GenBank/DDBJ whole genome shotgun (WGS) entry which is preliminary data.</text>
</comment>
<evidence type="ECO:0000256" key="12">
    <source>
        <dbReference type="ARBA" id="ARBA00023239"/>
    </source>
</evidence>
<keyword evidence="7" id="KW-0378">Hydrolase</keyword>
<dbReference type="InterPro" id="IPR010979">
    <property type="entry name" value="Ribosomal_uS13-like_H2TH"/>
</dbReference>
<evidence type="ECO:0000256" key="22">
    <source>
        <dbReference type="ARBA" id="ARBA00083340"/>
    </source>
</evidence>